<evidence type="ECO:0000313" key="4">
    <source>
        <dbReference type="Proteomes" id="UP001374893"/>
    </source>
</evidence>
<dbReference type="RefSeq" id="WP_338686738.1">
    <property type="nucleotide sequence ID" value="NZ_AP024702.1"/>
</dbReference>
<dbReference type="Pfam" id="PF01551">
    <property type="entry name" value="Peptidase_M23"/>
    <property type="match status" value="1"/>
</dbReference>
<feature type="signal peptide" evidence="1">
    <location>
        <begin position="1"/>
        <end position="17"/>
    </location>
</feature>
<feature type="domain" description="M23ase beta-sheet core" evidence="2">
    <location>
        <begin position="77"/>
        <end position="181"/>
    </location>
</feature>
<reference evidence="3 4" key="1">
    <citation type="submission" date="2021-06" db="EMBL/GenBank/DDBJ databases">
        <title>Complete genome of Haloferula helveola possessing various polysaccharide degrading enzymes.</title>
        <authorList>
            <person name="Takami H."/>
            <person name="Huang C."/>
            <person name="Hamasaki K."/>
        </authorList>
    </citation>
    <scope>NUCLEOTIDE SEQUENCE [LARGE SCALE GENOMIC DNA]</scope>
    <source>
        <strain evidence="3 4">CN-1</strain>
    </source>
</reference>
<keyword evidence="4" id="KW-1185">Reference proteome</keyword>
<accession>A0ABM7RH18</accession>
<dbReference type="PANTHER" id="PTHR21666">
    <property type="entry name" value="PEPTIDASE-RELATED"/>
    <property type="match status" value="1"/>
</dbReference>
<dbReference type="SUPFAM" id="SSF51261">
    <property type="entry name" value="Duplicated hybrid motif"/>
    <property type="match status" value="1"/>
</dbReference>
<dbReference type="InterPro" id="IPR050570">
    <property type="entry name" value="Cell_wall_metabolism_enzyme"/>
</dbReference>
<protein>
    <submittedName>
        <fullName evidence="3">Peptidase M23</fullName>
    </submittedName>
</protein>
<dbReference type="EMBL" id="AP024702">
    <property type="protein sequence ID" value="BCX49917.1"/>
    <property type="molecule type" value="Genomic_DNA"/>
</dbReference>
<dbReference type="PANTHER" id="PTHR21666:SF270">
    <property type="entry name" value="MUREIN HYDROLASE ACTIVATOR ENVC"/>
    <property type="match status" value="1"/>
</dbReference>
<evidence type="ECO:0000259" key="2">
    <source>
        <dbReference type="Pfam" id="PF01551"/>
    </source>
</evidence>
<dbReference type="Gene3D" id="2.70.70.10">
    <property type="entry name" value="Glucose Permease (Domain IIA)"/>
    <property type="match status" value="1"/>
</dbReference>
<dbReference type="Proteomes" id="UP001374893">
    <property type="component" value="Chromosome"/>
</dbReference>
<dbReference type="InterPro" id="IPR011055">
    <property type="entry name" value="Dup_hybrid_motif"/>
</dbReference>
<name>A0ABM7RH18_9BACT</name>
<dbReference type="InterPro" id="IPR016047">
    <property type="entry name" value="M23ase_b-sheet_dom"/>
</dbReference>
<evidence type="ECO:0000256" key="1">
    <source>
        <dbReference type="SAM" id="SignalP"/>
    </source>
</evidence>
<organism evidence="3 4">
    <name type="scientific">Haloferula helveola</name>
    <dbReference type="NCBI Taxonomy" id="490095"/>
    <lineage>
        <taxon>Bacteria</taxon>
        <taxon>Pseudomonadati</taxon>
        <taxon>Verrucomicrobiota</taxon>
        <taxon>Verrucomicrobiia</taxon>
        <taxon>Verrucomicrobiales</taxon>
        <taxon>Verrucomicrobiaceae</taxon>
        <taxon>Haloferula</taxon>
    </lineage>
</organism>
<gene>
    <name evidence="3" type="ORF">HAHE_38250</name>
</gene>
<keyword evidence="1" id="KW-0732">Signal</keyword>
<proteinExistence type="predicted"/>
<evidence type="ECO:0000313" key="3">
    <source>
        <dbReference type="EMBL" id="BCX49917.1"/>
    </source>
</evidence>
<dbReference type="CDD" id="cd12797">
    <property type="entry name" value="M23_peptidase"/>
    <property type="match status" value="1"/>
</dbReference>
<feature type="chain" id="PRO_5045743815" evidence="1">
    <location>
        <begin position="18"/>
        <end position="343"/>
    </location>
</feature>
<sequence>MLRSALSFLLASAIAHGAPTDWQLPTENRHLLTGQPEKFYMYVDRTFEGERSTPWQGGAWGLVRNPIRVGGKIEYLRFHEGIDIAPIKRDAAGNPLDLVMSVSDGRVVHVSDVAGRSNYGCYIVVEHPVDAEGHVVHSLYAHLSTCSVKPGDAVKTGSVLGRLGYTGAGINRTRAHVHLELGLMMSNRFDGWMRQYSGGTNHHGNYNGMNLIGMDVARFFVERQKNPSLTVPEFVRHSPAYFKVTVPRRGTLEFATRHPWLVYGDLATNSPSWEIAFTATGLPTGIAVSKRKVDAPIVSAVRSSDTAHRYLTRGLLSGEGSSATLSTNGKKLVALITGDFPDP</sequence>